<evidence type="ECO:0000256" key="1">
    <source>
        <dbReference type="ARBA" id="ARBA00022490"/>
    </source>
</evidence>
<dbReference type="InterPro" id="IPR013324">
    <property type="entry name" value="RNA_pol_sigma_r3/r4-like"/>
</dbReference>
<evidence type="ECO:0000259" key="10">
    <source>
        <dbReference type="PROSITE" id="PS00716"/>
    </source>
</evidence>
<feature type="DNA-binding region" description="H-T-H motif" evidence="7">
    <location>
        <begin position="292"/>
        <end position="311"/>
    </location>
</feature>
<dbReference type="InterPro" id="IPR009042">
    <property type="entry name" value="RNA_pol_sigma70_r1_2"/>
</dbReference>
<dbReference type="PROSITE" id="PS00715">
    <property type="entry name" value="SIGMA70_1"/>
    <property type="match status" value="1"/>
</dbReference>
<keyword evidence="2 7" id="KW-0805">Transcription regulation</keyword>
<feature type="region of interest" description="Sigma-70 factor domain-2" evidence="7">
    <location>
        <begin position="94"/>
        <end position="163"/>
    </location>
</feature>
<evidence type="ECO:0000256" key="2">
    <source>
        <dbReference type="ARBA" id="ARBA00023015"/>
    </source>
</evidence>
<dbReference type="GO" id="GO:0005737">
    <property type="term" value="C:cytoplasm"/>
    <property type="evidence" value="ECO:0007669"/>
    <property type="project" value="UniProtKB-SubCell"/>
</dbReference>
<comment type="similarity">
    <text evidence="7">Belongs to the sigma-70 factor family. RpoH subfamily.</text>
</comment>
<keyword evidence="6 7" id="KW-0804">Transcription</keyword>
<evidence type="ECO:0000256" key="3">
    <source>
        <dbReference type="ARBA" id="ARBA00023016"/>
    </source>
</evidence>
<feature type="short sequence motif" description="Interaction with polymerase core subunit RpoC" evidence="7">
    <location>
        <begin position="118"/>
        <end position="121"/>
    </location>
</feature>
<dbReference type="AlphaFoldDB" id="A0A1T0AQY5"/>
<evidence type="ECO:0000313" key="11">
    <source>
        <dbReference type="EMBL" id="OOR98863.1"/>
    </source>
</evidence>
<proteinExistence type="inferred from homology"/>
<dbReference type="GO" id="GO:0016987">
    <property type="term" value="F:sigma factor activity"/>
    <property type="evidence" value="ECO:0007669"/>
    <property type="project" value="UniProtKB-UniRule"/>
</dbReference>
<dbReference type="GO" id="GO:0006352">
    <property type="term" value="P:DNA-templated transcription initiation"/>
    <property type="evidence" value="ECO:0007669"/>
    <property type="project" value="UniProtKB-UniRule"/>
</dbReference>
<dbReference type="Pfam" id="PF04545">
    <property type="entry name" value="Sigma70_r4"/>
    <property type="match status" value="1"/>
</dbReference>
<dbReference type="InterPro" id="IPR012759">
    <property type="entry name" value="RNA_pol_sigma_RpoH_proteobac"/>
</dbReference>
<dbReference type="Pfam" id="PF04542">
    <property type="entry name" value="Sigma70_r2"/>
    <property type="match status" value="1"/>
</dbReference>
<dbReference type="GO" id="GO:0003677">
    <property type="term" value="F:DNA binding"/>
    <property type="evidence" value="ECO:0007669"/>
    <property type="project" value="UniProtKB-UniRule"/>
</dbReference>
<gene>
    <name evidence="7" type="primary">rpoH</name>
    <name evidence="11" type="ORF">B0187_06260</name>
</gene>
<dbReference type="OrthoDB" id="9809557at2"/>
<evidence type="ECO:0000256" key="7">
    <source>
        <dbReference type="HAMAP-Rule" id="MF_00961"/>
    </source>
</evidence>
<dbReference type="InterPro" id="IPR050813">
    <property type="entry name" value="Sigma-70_Factor"/>
</dbReference>
<dbReference type="Gene3D" id="1.20.140.160">
    <property type="match status" value="1"/>
</dbReference>
<evidence type="ECO:0000259" key="9">
    <source>
        <dbReference type="PROSITE" id="PS00715"/>
    </source>
</evidence>
<keyword evidence="4 7" id="KW-0731">Sigma factor</keyword>
<dbReference type="InterPro" id="IPR007630">
    <property type="entry name" value="RNA_pol_sigma70_r4"/>
</dbReference>
<keyword evidence="1 7" id="KW-0963">Cytoplasm</keyword>
<keyword evidence="5 7" id="KW-0238">DNA-binding</keyword>
<dbReference type="InterPro" id="IPR014284">
    <property type="entry name" value="RNA_pol_sigma-70_dom"/>
</dbReference>
<dbReference type="GO" id="GO:0009408">
    <property type="term" value="P:response to heat"/>
    <property type="evidence" value="ECO:0007669"/>
    <property type="project" value="UniProtKB-UniRule"/>
</dbReference>
<dbReference type="InterPro" id="IPR000943">
    <property type="entry name" value="RNA_pol_sigma70"/>
</dbReference>
<dbReference type="EMBL" id="MUYA01000008">
    <property type="protein sequence ID" value="OOR98863.1"/>
    <property type="molecule type" value="Genomic_DNA"/>
</dbReference>
<dbReference type="PROSITE" id="PS00716">
    <property type="entry name" value="SIGMA70_2"/>
    <property type="match status" value="1"/>
</dbReference>
<keyword evidence="3 7" id="KW-0346">Stress response</keyword>
<evidence type="ECO:0000313" key="12">
    <source>
        <dbReference type="Proteomes" id="UP000190867"/>
    </source>
</evidence>
<feature type="domain" description="RNA polymerase sigma-70" evidence="10">
    <location>
        <begin position="291"/>
        <end position="317"/>
    </location>
</feature>
<accession>A0A1T0AQY5</accession>
<dbReference type="Pfam" id="PF00140">
    <property type="entry name" value="Sigma70_r1_2"/>
    <property type="match status" value="1"/>
</dbReference>
<dbReference type="NCBIfam" id="NF005143">
    <property type="entry name" value="PRK06596.1"/>
    <property type="match status" value="1"/>
</dbReference>
<dbReference type="PANTHER" id="PTHR30376">
    <property type="entry name" value="SIGMA FACTOR RPOH HEAT SHOCK RELATED"/>
    <property type="match status" value="1"/>
</dbReference>
<evidence type="ECO:0000256" key="8">
    <source>
        <dbReference type="NCBIfam" id="TIGR02392"/>
    </source>
</evidence>
<comment type="caution">
    <text evidence="7">Lacks conserved residue(s) required for the propagation of feature annotation.</text>
</comment>
<dbReference type="InterPro" id="IPR013325">
    <property type="entry name" value="RNA_pol_sigma_r2"/>
</dbReference>
<feature type="domain" description="RNA polymerase sigma-70" evidence="9">
    <location>
        <begin position="118"/>
        <end position="131"/>
    </location>
</feature>
<dbReference type="PRINTS" id="PR00046">
    <property type="entry name" value="SIGMA70FCT"/>
</dbReference>
<dbReference type="SUPFAM" id="SSF88946">
    <property type="entry name" value="Sigma2 domain of RNA polymerase sigma factors"/>
    <property type="match status" value="1"/>
</dbReference>
<dbReference type="HAMAP" id="MF_00961">
    <property type="entry name" value="Sigma70_RpoH"/>
    <property type="match status" value="1"/>
</dbReference>
<dbReference type="FunFam" id="1.20.120.1810:FF:000001">
    <property type="entry name" value="RNA polymerase sigma factor RpoH"/>
    <property type="match status" value="1"/>
</dbReference>
<comment type="caution">
    <text evidence="11">The sequence shown here is derived from an EMBL/GenBank/DDBJ whole genome shotgun (WGS) entry which is preliminary data.</text>
</comment>
<dbReference type="Proteomes" id="UP000190867">
    <property type="component" value="Unassembled WGS sequence"/>
</dbReference>
<comment type="function">
    <text evidence="7">Sigma factors are initiation factors that promote the attachment of RNA polymerase to specific initiation sites and are then released. This sigma factor is involved in regulation of expression of heat shock genes.</text>
</comment>
<evidence type="ECO:0000256" key="6">
    <source>
        <dbReference type="ARBA" id="ARBA00023163"/>
    </source>
</evidence>
<organism evidence="11 12">
    <name type="scientific">Haemophilus paracuniculus</name>
    <dbReference type="NCBI Taxonomy" id="734"/>
    <lineage>
        <taxon>Bacteria</taxon>
        <taxon>Pseudomonadati</taxon>
        <taxon>Pseudomonadota</taxon>
        <taxon>Gammaproteobacteria</taxon>
        <taxon>Pasteurellales</taxon>
        <taxon>Pasteurellaceae</taxon>
        <taxon>Haemophilus</taxon>
    </lineage>
</organism>
<dbReference type="RefSeq" id="WP_078237008.1">
    <property type="nucleotide sequence ID" value="NZ_MUYA01000008.1"/>
</dbReference>
<dbReference type="STRING" id="734.B0187_06260"/>
<dbReference type="InterPro" id="IPR007627">
    <property type="entry name" value="RNA_pol_sigma70_r2"/>
</dbReference>
<comment type="subcellular location">
    <subcellularLocation>
        <location evidence="7">Cytoplasm</location>
    </subcellularLocation>
</comment>
<sequence length="324" mass="36837">MKEIENPEWIEDAELIEEEEFVEPEEIDELEHSSSTALAELPKASASGAMLVPQGNLDSYIRAANQYPILTAEQEKELAERFYYDEDVEAAKQLIMSHLRFVIHIARGYMGYGLPLADLIQEGNIGLMKAVKRFDPNVGVRLVSFAVHWVKAEIHEYVLKNWRIVKVATTKAQRKLFFNLRKNKQRLAWFSEDEIKKVADDLGVSPEEVKEMESRMTGQDLGFDLPVGEDSDEAYVPSMYIEDEGSNFADDLADEQHNGQATAQLAYALATLDERSQDIIKTRWLDEEKATLHDLAAKYNISAERVRQLETAALKKIKEAISLD</sequence>
<name>A0A1T0AQY5_9PAST</name>
<dbReference type="NCBIfam" id="TIGR02937">
    <property type="entry name" value="sigma70-ECF"/>
    <property type="match status" value="1"/>
</dbReference>
<comment type="subunit">
    <text evidence="7">Interacts with the RNA polymerase core enzyme.</text>
</comment>
<dbReference type="FunFam" id="1.10.10.10:FF:000285">
    <property type="entry name" value="RNA polymerase sigma factor RpoH"/>
    <property type="match status" value="1"/>
</dbReference>
<dbReference type="PANTHER" id="PTHR30376:SF3">
    <property type="entry name" value="RNA POLYMERASE SIGMA FACTOR RPOH"/>
    <property type="match status" value="1"/>
</dbReference>
<protein>
    <recommendedName>
        <fullName evidence="7 8">RNA polymerase sigma factor RpoH</fullName>
    </recommendedName>
    <alternativeName>
        <fullName evidence="7">RNA polymerase sigma-32 factor</fullName>
    </alternativeName>
</protein>
<keyword evidence="12" id="KW-1185">Reference proteome</keyword>
<dbReference type="Gene3D" id="1.20.120.1810">
    <property type="match status" value="1"/>
</dbReference>
<dbReference type="SUPFAM" id="SSF88659">
    <property type="entry name" value="Sigma3 and sigma4 domains of RNA polymerase sigma factors"/>
    <property type="match status" value="1"/>
</dbReference>
<evidence type="ECO:0000256" key="4">
    <source>
        <dbReference type="ARBA" id="ARBA00023082"/>
    </source>
</evidence>
<reference evidence="11 12" key="1">
    <citation type="submission" date="2017-02" db="EMBL/GenBank/DDBJ databases">
        <title>Draft genome sequence of Haemophilus paracuniculus CCUG 43573 type strain.</title>
        <authorList>
            <person name="Engstrom-Jakobsson H."/>
            <person name="Salva-Serra F."/>
            <person name="Thorell K."/>
            <person name="Gonzales-Siles L."/>
            <person name="Karlsson R."/>
            <person name="Boulund F."/>
            <person name="Engstrand L."/>
            <person name="Kristiansson E."/>
            <person name="Moore E."/>
        </authorList>
    </citation>
    <scope>NUCLEOTIDE SEQUENCE [LARGE SCALE GENOMIC DNA]</scope>
    <source>
        <strain evidence="11 12">CCUG 43573</strain>
    </source>
</reference>
<dbReference type="NCBIfam" id="TIGR02392">
    <property type="entry name" value="rpoH_proteo"/>
    <property type="match status" value="1"/>
</dbReference>
<evidence type="ECO:0000256" key="5">
    <source>
        <dbReference type="ARBA" id="ARBA00023125"/>
    </source>
</evidence>